<dbReference type="CDD" id="cd14473">
    <property type="entry name" value="FERM_B-lobe"/>
    <property type="match status" value="1"/>
</dbReference>
<dbReference type="SUPFAM" id="SSF54236">
    <property type="entry name" value="Ubiquitin-like"/>
    <property type="match status" value="1"/>
</dbReference>
<dbReference type="GO" id="GO:0004725">
    <property type="term" value="F:protein tyrosine phosphatase activity"/>
    <property type="evidence" value="ECO:0007669"/>
    <property type="project" value="TreeGrafter"/>
</dbReference>
<protein>
    <recommendedName>
        <fullName evidence="2">FERM domain-containing protein</fullName>
    </recommendedName>
</protein>
<dbReference type="AlphaFoldDB" id="A0A498SNJ3"/>
<dbReference type="PANTHER" id="PTHR45706">
    <property type="entry name" value="TYROSINE-PROTEIN PHOSPHATASE"/>
    <property type="match status" value="1"/>
</dbReference>
<dbReference type="Gene3D" id="1.20.80.10">
    <property type="match status" value="1"/>
</dbReference>
<dbReference type="InterPro" id="IPR029071">
    <property type="entry name" value="Ubiquitin-like_domsf"/>
</dbReference>
<evidence type="ECO:0000313" key="3">
    <source>
        <dbReference type="EMBL" id="VBB35184.1"/>
    </source>
</evidence>
<dbReference type="Gene3D" id="3.10.20.90">
    <property type="entry name" value="Phosphatidylinositol 3-kinase Catalytic Subunit, Chain A, domain 1"/>
    <property type="match status" value="1"/>
</dbReference>
<evidence type="ECO:0000313" key="4">
    <source>
        <dbReference type="Proteomes" id="UP000276991"/>
    </source>
</evidence>
<keyword evidence="1" id="KW-0378">Hydrolase</keyword>
<dbReference type="EMBL" id="UPTC01005052">
    <property type="protein sequence ID" value="VBB35184.1"/>
    <property type="molecule type" value="Genomic_DNA"/>
</dbReference>
<dbReference type="Proteomes" id="UP000276991">
    <property type="component" value="Unassembled WGS sequence"/>
</dbReference>
<dbReference type="InterPro" id="IPR019748">
    <property type="entry name" value="FERM_central"/>
</dbReference>
<feature type="non-terminal residue" evidence="3">
    <location>
        <position position="1"/>
    </location>
</feature>
<dbReference type="InterPro" id="IPR014352">
    <property type="entry name" value="FERM/acyl-CoA-bd_prot_sf"/>
</dbReference>
<accession>A0A498SNJ3</accession>
<dbReference type="PANTHER" id="PTHR45706:SF1">
    <property type="entry name" value="PEZ, ISOFORM A"/>
    <property type="match status" value="1"/>
</dbReference>
<dbReference type="STRING" id="6277.A0A498SNJ3"/>
<dbReference type="SUPFAM" id="SSF47031">
    <property type="entry name" value="Second domain of FERM"/>
    <property type="match status" value="1"/>
</dbReference>
<sequence length="195" mass="22907">RKNAMTIISKMLHMPLKLKWGKKSGRYDLSQDIYVLTVYLGDYAILQCTLTTESTASQCMEYLSQKVDLNQVEMFGLRYQMKTNDPDNRMMRWVELDKPLRRQLEKWACKPRQVQLAVLYHTPNAFTLTDQMARSYYFFLMKLDVVEGKLTVALEKYINLAAYSLQVEYGDFDPTIHTIDFMQTVPLLPKVIEYC</sequence>
<keyword evidence="4" id="KW-1185">Reference proteome</keyword>
<evidence type="ECO:0000259" key="2">
    <source>
        <dbReference type="PROSITE" id="PS50057"/>
    </source>
</evidence>
<organism evidence="3 4">
    <name type="scientific">Acanthocheilonema viteae</name>
    <name type="common">Filarial nematode worm</name>
    <name type="synonym">Dipetalonema viteae</name>
    <dbReference type="NCBI Taxonomy" id="6277"/>
    <lineage>
        <taxon>Eukaryota</taxon>
        <taxon>Metazoa</taxon>
        <taxon>Ecdysozoa</taxon>
        <taxon>Nematoda</taxon>
        <taxon>Chromadorea</taxon>
        <taxon>Rhabditida</taxon>
        <taxon>Spirurina</taxon>
        <taxon>Spiruromorpha</taxon>
        <taxon>Filarioidea</taxon>
        <taxon>Onchocercidae</taxon>
        <taxon>Acanthocheilonema</taxon>
    </lineage>
</organism>
<gene>
    <name evidence="3" type="ORF">NAV_LOCUS9975</name>
</gene>
<dbReference type="OrthoDB" id="10012364at2759"/>
<name>A0A498SNJ3_ACAVI</name>
<dbReference type="PROSITE" id="PS50057">
    <property type="entry name" value="FERM_3"/>
    <property type="match status" value="1"/>
</dbReference>
<feature type="domain" description="FERM" evidence="2">
    <location>
        <begin position="34"/>
        <end position="195"/>
    </location>
</feature>
<dbReference type="InterPro" id="IPR018979">
    <property type="entry name" value="FERM_N"/>
</dbReference>
<reference evidence="3 4" key="1">
    <citation type="submission" date="2018-08" db="EMBL/GenBank/DDBJ databases">
        <authorList>
            <person name="Laetsch R D."/>
            <person name="Stevens L."/>
            <person name="Kumar S."/>
            <person name="Blaxter L. M."/>
        </authorList>
    </citation>
    <scope>NUCLEOTIDE SEQUENCE [LARGE SCALE GENOMIC DNA]</scope>
</reference>
<dbReference type="InterPro" id="IPR035963">
    <property type="entry name" value="FERM_2"/>
</dbReference>
<dbReference type="Pfam" id="PF09379">
    <property type="entry name" value="FERM_N"/>
    <property type="match status" value="1"/>
</dbReference>
<evidence type="ECO:0000256" key="1">
    <source>
        <dbReference type="ARBA" id="ARBA00022801"/>
    </source>
</evidence>
<dbReference type="Pfam" id="PF00373">
    <property type="entry name" value="FERM_M"/>
    <property type="match status" value="1"/>
</dbReference>
<dbReference type="InterPro" id="IPR000299">
    <property type="entry name" value="FERM_domain"/>
</dbReference>
<proteinExistence type="predicted"/>